<evidence type="ECO:0000313" key="2">
    <source>
        <dbReference type="Proteomes" id="UP000828941"/>
    </source>
</evidence>
<dbReference type="EMBL" id="CM039433">
    <property type="protein sequence ID" value="KAI4327871.1"/>
    <property type="molecule type" value="Genomic_DNA"/>
</dbReference>
<gene>
    <name evidence="1" type="ORF">L6164_020283</name>
</gene>
<sequence length="689" mass="77853">MCTILLRKDRKKICRTMCPEPPAKLPENWNLENIVPQKKIRRLSGLPQFTLHPTPECVHDQNEWERFLTFLHKHDMVAIAAFKQYKFFLLPPDEASTSSAVKVAYWMDKSSTLHISPRVCESAGSQLDEGLGRSNTIMGRDSANGACHSMAEACSRPQSRGVMQNRHFAKNNIRVDPSYLKTLGQVHSGWIFGGIAELIDNSSDAKANKVDIFIEMIKFMKTGETIPILSVIDDGKGMNHEEIVKMVCFGHKPPDGHEPDRIGRFGIGFKTGAMRLGRDVLVLTQTLTSRSIAFLSQSFNEGKDNIEIPIVSYIHQGQCMEVDTSVQSEALAKYNLKAIQEFSPFNKYLIGEKAASFGGGTGTQIYIWNLDKWGLDCCLQWYDGLVGGSSFHQGDICIRSKRIRSRPGQISQKVPLDYSLRSYLEVIFLSPRMKISVQHSLVRNQPLANSLTKTVTEIGVVLGKHVELTLGFNQLEWEQANSGIFLYCYGRLIESYKRVGGMIHNTDGFRGVIGVIDVTDLMNEGNDCFWVHNNKQGFQDCESYAHLEQWLGRKVDEYFDNVVDVLNLDKENCVYRPHHEWVQCDKCRKWRMVPSGFNIKSLPELWFCYMEPFKGNCSLPEEKMKPGVVTVSAKRSGYDCNVQKHPPCKDTMENVNASNLPDNKVNSEDLPSPTPTLKRLKKGPPKSKP</sequence>
<evidence type="ECO:0000313" key="1">
    <source>
        <dbReference type="EMBL" id="KAI4327871.1"/>
    </source>
</evidence>
<protein>
    <submittedName>
        <fullName evidence="1">Uncharacterized protein</fullName>
    </submittedName>
</protein>
<accession>A0ACB9MXY9</accession>
<reference evidence="1 2" key="1">
    <citation type="journal article" date="2022" name="DNA Res.">
        <title>Chromosomal-level genome assembly of the orchid tree Bauhinia variegata (Leguminosae; Cercidoideae) supports the allotetraploid origin hypothesis of Bauhinia.</title>
        <authorList>
            <person name="Zhong Y."/>
            <person name="Chen Y."/>
            <person name="Zheng D."/>
            <person name="Pang J."/>
            <person name="Liu Y."/>
            <person name="Luo S."/>
            <person name="Meng S."/>
            <person name="Qian L."/>
            <person name="Wei D."/>
            <person name="Dai S."/>
            <person name="Zhou R."/>
        </authorList>
    </citation>
    <scope>NUCLEOTIDE SEQUENCE [LARGE SCALE GENOMIC DNA]</scope>
    <source>
        <strain evidence="1">BV-YZ2020</strain>
    </source>
</reference>
<comment type="caution">
    <text evidence="1">The sequence shown here is derived from an EMBL/GenBank/DDBJ whole genome shotgun (WGS) entry which is preliminary data.</text>
</comment>
<name>A0ACB9MXY9_BAUVA</name>
<dbReference type="Proteomes" id="UP000828941">
    <property type="component" value="Chromosome 8"/>
</dbReference>
<organism evidence="1 2">
    <name type="scientific">Bauhinia variegata</name>
    <name type="common">Purple orchid tree</name>
    <name type="synonym">Phanera variegata</name>
    <dbReference type="NCBI Taxonomy" id="167791"/>
    <lineage>
        <taxon>Eukaryota</taxon>
        <taxon>Viridiplantae</taxon>
        <taxon>Streptophyta</taxon>
        <taxon>Embryophyta</taxon>
        <taxon>Tracheophyta</taxon>
        <taxon>Spermatophyta</taxon>
        <taxon>Magnoliopsida</taxon>
        <taxon>eudicotyledons</taxon>
        <taxon>Gunneridae</taxon>
        <taxon>Pentapetalae</taxon>
        <taxon>rosids</taxon>
        <taxon>fabids</taxon>
        <taxon>Fabales</taxon>
        <taxon>Fabaceae</taxon>
        <taxon>Cercidoideae</taxon>
        <taxon>Cercideae</taxon>
        <taxon>Bauhiniinae</taxon>
        <taxon>Bauhinia</taxon>
    </lineage>
</organism>
<proteinExistence type="predicted"/>
<keyword evidence="2" id="KW-1185">Reference proteome</keyword>